<dbReference type="InterPro" id="IPR011032">
    <property type="entry name" value="GroES-like_sf"/>
</dbReference>
<dbReference type="Pfam" id="PF00107">
    <property type="entry name" value="ADH_zinc_N"/>
    <property type="match status" value="1"/>
</dbReference>
<keyword evidence="2" id="KW-0862">Zinc</keyword>
<protein>
    <submittedName>
        <fullName evidence="5">Alcohol dehydrogenase catalytic domain-containing protein</fullName>
    </submittedName>
</protein>
<evidence type="ECO:0000259" key="4">
    <source>
        <dbReference type="SMART" id="SM00829"/>
    </source>
</evidence>
<dbReference type="InterPro" id="IPR013149">
    <property type="entry name" value="ADH-like_C"/>
</dbReference>
<evidence type="ECO:0000313" key="5">
    <source>
        <dbReference type="EMBL" id="MBI3015153.1"/>
    </source>
</evidence>
<dbReference type="PANTHER" id="PTHR43401">
    <property type="entry name" value="L-THREONINE 3-DEHYDROGENASE"/>
    <property type="match status" value="1"/>
</dbReference>
<evidence type="ECO:0000313" key="6">
    <source>
        <dbReference type="Proteomes" id="UP000741360"/>
    </source>
</evidence>
<dbReference type="PANTHER" id="PTHR43401:SF2">
    <property type="entry name" value="L-THREONINE 3-DEHYDROGENASE"/>
    <property type="match status" value="1"/>
</dbReference>
<reference evidence="5" key="1">
    <citation type="submission" date="2020-07" db="EMBL/GenBank/DDBJ databases">
        <title>Huge and variable diversity of episymbiotic CPR bacteria and DPANN archaea in groundwater ecosystems.</title>
        <authorList>
            <person name="He C.Y."/>
            <person name="Keren R."/>
            <person name="Whittaker M."/>
            <person name="Farag I.F."/>
            <person name="Doudna J."/>
            <person name="Cate J.H.D."/>
            <person name="Banfield J.F."/>
        </authorList>
    </citation>
    <scope>NUCLEOTIDE SEQUENCE</scope>
    <source>
        <strain evidence="5">NC_groundwater_717_Ag_S-0.2um_59_8</strain>
    </source>
</reference>
<evidence type="ECO:0000256" key="1">
    <source>
        <dbReference type="ARBA" id="ARBA00022723"/>
    </source>
</evidence>
<dbReference type="SUPFAM" id="SSF51735">
    <property type="entry name" value="NAD(P)-binding Rossmann-fold domains"/>
    <property type="match status" value="1"/>
</dbReference>
<keyword evidence="3" id="KW-0560">Oxidoreductase</keyword>
<name>A0A932GQC3_UNCTE</name>
<evidence type="ECO:0000256" key="3">
    <source>
        <dbReference type="ARBA" id="ARBA00023002"/>
    </source>
</evidence>
<accession>A0A932GQC3</accession>
<dbReference type="InterPro" id="IPR020843">
    <property type="entry name" value="ER"/>
</dbReference>
<feature type="domain" description="Enoyl reductase (ER)" evidence="4">
    <location>
        <begin position="12"/>
        <end position="350"/>
    </location>
</feature>
<evidence type="ECO:0000256" key="2">
    <source>
        <dbReference type="ARBA" id="ARBA00022833"/>
    </source>
</evidence>
<dbReference type="SMART" id="SM00829">
    <property type="entry name" value="PKS_ER"/>
    <property type="match status" value="1"/>
</dbReference>
<dbReference type="Pfam" id="PF08240">
    <property type="entry name" value="ADH_N"/>
    <property type="match status" value="1"/>
</dbReference>
<dbReference type="Gene3D" id="3.90.180.10">
    <property type="entry name" value="Medium-chain alcohol dehydrogenases, catalytic domain"/>
    <property type="match status" value="1"/>
</dbReference>
<dbReference type="GO" id="GO:0016491">
    <property type="term" value="F:oxidoreductase activity"/>
    <property type="evidence" value="ECO:0007669"/>
    <property type="project" value="UniProtKB-KW"/>
</dbReference>
<keyword evidence="1" id="KW-0479">Metal-binding</keyword>
<dbReference type="Proteomes" id="UP000741360">
    <property type="component" value="Unassembled WGS sequence"/>
</dbReference>
<dbReference type="InterPro" id="IPR050129">
    <property type="entry name" value="Zn_alcohol_dh"/>
</dbReference>
<dbReference type="EMBL" id="JACPSX010000170">
    <property type="protein sequence ID" value="MBI3015153.1"/>
    <property type="molecule type" value="Genomic_DNA"/>
</dbReference>
<dbReference type="InterPro" id="IPR036291">
    <property type="entry name" value="NAD(P)-bd_dom_sf"/>
</dbReference>
<dbReference type="SUPFAM" id="SSF50129">
    <property type="entry name" value="GroES-like"/>
    <property type="match status" value="1"/>
</dbReference>
<dbReference type="InterPro" id="IPR013154">
    <property type="entry name" value="ADH-like_N"/>
</dbReference>
<proteinExistence type="predicted"/>
<dbReference type="Gene3D" id="3.40.50.720">
    <property type="entry name" value="NAD(P)-binding Rossmann-like Domain"/>
    <property type="match status" value="1"/>
</dbReference>
<comment type="caution">
    <text evidence="5">The sequence shown here is derived from an EMBL/GenBank/DDBJ whole genome shotgun (WGS) entry which is preliminary data.</text>
</comment>
<dbReference type="GO" id="GO:0046872">
    <property type="term" value="F:metal ion binding"/>
    <property type="evidence" value="ECO:0007669"/>
    <property type="project" value="UniProtKB-KW"/>
</dbReference>
<organism evidence="5 6">
    <name type="scientific">Tectimicrobiota bacterium</name>
    <dbReference type="NCBI Taxonomy" id="2528274"/>
    <lineage>
        <taxon>Bacteria</taxon>
        <taxon>Pseudomonadati</taxon>
        <taxon>Nitrospinota/Tectimicrobiota group</taxon>
        <taxon>Candidatus Tectimicrobiota</taxon>
    </lineage>
</organism>
<dbReference type="AlphaFoldDB" id="A0A932GQC3"/>
<gene>
    <name evidence="5" type="ORF">HYY65_08875</name>
</gene>
<sequence length="362" mass="38356">MKARAAVLEEVGKIAIREFEVPRIGPDEALLQVEMAGICGTDAKLYHGKLAAPLPLVLGHEILGTIAEVGESAARRYGVRPGDRVVVEGSVPCWSCLYCLSGQFRFCHSKRSYGTGTPITVPPSLWGAMADYMYLAPGSVVHRIPSHIPDRVAVLAKGVLANGVQWIRIKGEVALGATVVIQGAGAQGLAAVVIARDSGAGTIIVTGLRHDRERLALALDLGADHVLVAEDEDVVERVREITGGAMADLVLDVTGSPAAIAASVRMVRKLGTIVLGGLTGKETRTSLLLDHLVWNEVRVQGVFSKGSEAVLGAIRFIEHKAEKYPLARIISHVYPLEQAEEAIRAVGGDVSGIYPIKAALVP</sequence>